<gene>
    <name evidence="1" type="ORF">SK578_1176</name>
</gene>
<evidence type="ECO:0000313" key="1">
    <source>
        <dbReference type="EMBL" id="KEQ45079.1"/>
    </source>
</evidence>
<organism evidence="1 2">
    <name type="scientific">Streptococcus mitis</name>
    <dbReference type="NCBI Taxonomy" id="28037"/>
    <lineage>
        <taxon>Bacteria</taxon>
        <taxon>Bacillati</taxon>
        <taxon>Bacillota</taxon>
        <taxon>Bacilli</taxon>
        <taxon>Lactobacillales</taxon>
        <taxon>Streptococcaceae</taxon>
        <taxon>Streptococcus</taxon>
        <taxon>Streptococcus mitis group</taxon>
    </lineage>
</organism>
<protein>
    <submittedName>
        <fullName evidence="1">Uncharacterized protein</fullName>
    </submittedName>
</protein>
<dbReference type="RefSeq" id="WP_042751166.1">
    <property type="nucleotide sequence ID" value="NZ_JPFY01000013.1"/>
</dbReference>
<sequence length="389" mass="46129">MLEIYPFIQELVKCETTIQKIEVFNRWNLHECRVFLFDEEKSNFGNIGKSFSYGKFNLIGLGDYPKIWVIDKNTVNAKDNFLPVARIINYDLNIFTYIHDLYRGRNVPDKENLIRFLHEIKSLRLTNNISTALMERYTTPINRELLAKMIESYVYFDSINFELFQSNVPQTLKPDKYIWMKEIWEDAEYYLSNDEVIQHYEAVCCYILKAFILKNTKNLSTKAKVAEFKRYCIEDLCVFLELEMTLLILFLKNDSAVQEIFKKLQLKAGKLINKIHNTAWDIFHIRLLEQSTLLNCIENPDVIYLHYFATADSGLAEVLRANPIKMLVYYNKIIIPIRRYDAKDFFTQDELDFYTTEERIRLRTEKVQSIDFCSIKQRLSSELGDLLTK</sequence>
<reference evidence="1 2" key="1">
    <citation type="submission" date="2014-05" db="EMBL/GenBank/DDBJ databases">
        <authorList>
            <person name="Daugherty S.C."/>
            <person name="Tallon L.J."/>
            <person name="Sadzewicz L."/>
            <person name="Kilian M."/>
            <person name="Tettelin H."/>
        </authorList>
    </citation>
    <scope>NUCLEOTIDE SEQUENCE [LARGE SCALE GENOMIC DNA]</scope>
    <source>
        <strain evidence="1 2">SK578</strain>
    </source>
</reference>
<comment type="caution">
    <text evidence="1">The sequence shown here is derived from an EMBL/GenBank/DDBJ whole genome shotgun (WGS) entry which is preliminary data.</text>
</comment>
<dbReference type="PATRIC" id="fig|28037.93.peg.1130"/>
<accession>A0A081QQ56</accession>
<dbReference type="EMBL" id="JPFY01000013">
    <property type="protein sequence ID" value="KEQ45079.1"/>
    <property type="molecule type" value="Genomic_DNA"/>
</dbReference>
<name>A0A081QQ56_STRMT</name>
<dbReference type="AlphaFoldDB" id="A0A081QQ56"/>
<evidence type="ECO:0000313" key="2">
    <source>
        <dbReference type="Proteomes" id="UP000028089"/>
    </source>
</evidence>
<proteinExistence type="predicted"/>
<dbReference type="Proteomes" id="UP000028089">
    <property type="component" value="Unassembled WGS sequence"/>
</dbReference>